<dbReference type="EMBL" id="JAJFAZ020000005">
    <property type="protein sequence ID" value="KAI5330569.1"/>
    <property type="molecule type" value="Genomic_DNA"/>
</dbReference>
<gene>
    <name evidence="1" type="ORF">L3X38_029967</name>
</gene>
<comment type="caution">
    <text evidence="1">The sequence shown here is derived from an EMBL/GenBank/DDBJ whole genome shotgun (WGS) entry which is preliminary data.</text>
</comment>
<organism evidence="1 2">
    <name type="scientific">Prunus dulcis</name>
    <name type="common">Almond</name>
    <name type="synonym">Amygdalus dulcis</name>
    <dbReference type="NCBI Taxonomy" id="3755"/>
    <lineage>
        <taxon>Eukaryota</taxon>
        <taxon>Viridiplantae</taxon>
        <taxon>Streptophyta</taxon>
        <taxon>Embryophyta</taxon>
        <taxon>Tracheophyta</taxon>
        <taxon>Spermatophyta</taxon>
        <taxon>Magnoliopsida</taxon>
        <taxon>eudicotyledons</taxon>
        <taxon>Gunneridae</taxon>
        <taxon>Pentapetalae</taxon>
        <taxon>rosids</taxon>
        <taxon>fabids</taxon>
        <taxon>Rosales</taxon>
        <taxon>Rosaceae</taxon>
        <taxon>Amygdaloideae</taxon>
        <taxon>Amygdaleae</taxon>
        <taxon>Prunus</taxon>
    </lineage>
</organism>
<evidence type="ECO:0000313" key="2">
    <source>
        <dbReference type="Proteomes" id="UP001054821"/>
    </source>
</evidence>
<proteinExistence type="predicted"/>
<reference evidence="1 2" key="1">
    <citation type="journal article" date="2022" name="G3 (Bethesda)">
        <title>Whole-genome sequence and methylome profiling of the almond [Prunus dulcis (Mill.) D.A. Webb] cultivar 'Nonpareil'.</title>
        <authorList>
            <person name="D'Amico-Willman K.M."/>
            <person name="Ouma W.Z."/>
            <person name="Meulia T."/>
            <person name="Sideli G.M."/>
            <person name="Gradziel T.M."/>
            <person name="Fresnedo-Ramirez J."/>
        </authorList>
    </citation>
    <scope>NUCLEOTIDE SEQUENCE [LARGE SCALE GENOMIC DNA]</scope>
    <source>
        <strain evidence="1">Clone GOH B32 T37-40</strain>
    </source>
</reference>
<sequence>MHTTLPCLPTELVTFDVPRPTRNVPEDDMPHRCTPLPQALNKVDILQSGSCEKMNAHKAEGLNMGADMMGEVYHMAMEEGLKSSHMHRLSQ</sequence>
<accession>A0AAD4VSM1</accession>
<dbReference type="AlphaFoldDB" id="A0AAD4VSM1"/>
<protein>
    <submittedName>
        <fullName evidence="1">Uncharacterized protein</fullName>
    </submittedName>
</protein>
<name>A0AAD4VSM1_PRUDU</name>
<dbReference type="Proteomes" id="UP001054821">
    <property type="component" value="Chromosome 5"/>
</dbReference>
<keyword evidence="2" id="KW-1185">Reference proteome</keyword>
<evidence type="ECO:0000313" key="1">
    <source>
        <dbReference type="EMBL" id="KAI5330569.1"/>
    </source>
</evidence>